<organism evidence="1 2">
    <name type="scientific">Parablautia muri</name>
    <dbReference type="NCBI Taxonomy" id="2320879"/>
    <lineage>
        <taxon>Bacteria</taxon>
        <taxon>Bacillati</taxon>
        <taxon>Bacillota</taxon>
        <taxon>Clostridia</taxon>
        <taxon>Lachnospirales</taxon>
        <taxon>Lachnospiraceae</taxon>
        <taxon>Parablautia</taxon>
    </lineage>
</organism>
<dbReference type="SUPFAM" id="SSF88659">
    <property type="entry name" value="Sigma3 and sigma4 domains of RNA polymerase sigma factors"/>
    <property type="match status" value="1"/>
</dbReference>
<protein>
    <submittedName>
        <fullName evidence="1">Sigma-70 family RNA polymerase sigma factor</fullName>
    </submittedName>
</protein>
<sequence>MAIVNLRKHYYPLYTKDTFAEVPDEVAAVMEECRLYESRQEGRKSYYHVYSMDCSPGIENHAMSLVQSPEDLIIREIDEAAEELLLEHLAEAISQLSPTQAWRPHARYALKKKFREIAADEGISGSCACDSVTGALKKLQKIFAKNGWLERED</sequence>
<reference evidence="1" key="1">
    <citation type="submission" date="2018-09" db="EMBL/GenBank/DDBJ databases">
        <title>Murine metabolic-syndrome-specific gut microbial biobank.</title>
        <authorList>
            <person name="Liu C."/>
        </authorList>
    </citation>
    <scope>NUCLEOTIDE SEQUENCE</scope>
    <source>
        <strain evidence="1">D42-62</strain>
    </source>
</reference>
<dbReference type="OrthoDB" id="9791844at2"/>
<keyword evidence="2" id="KW-1185">Reference proteome</keyword>
<comment type="caution">
    <text evidence="1">The sequence shown here is derived from an EMBL/GenBank/DDBJ whole genome shotgun (WGS) entry which is preliminary data.</text>
</comment>
<name>A0A9X5BKL7_9FIRM</name>
<dbReference type="EMBL" id="QZDT01000084">
    <property type="protein sequence ID" value="NBJ95372.1"/>
    <property type="molecule type" value="Genomic_DNA"/>
</dbReference>
<proteinExistence type="predicted"/>
<dbReference type="InterPro" id="IPR013324">
    <property type="entry name" value="RNA_pol_sigma_r3/r4-like"/>
</dbReference>
<gene>
    <name evidence="1" type="ORF">D5281_23275</name>
</gene>
<accession>A0A9X5BKL7</accession>
<evidence type="ECO:0000313" key="2">
    <source>
        <dbReference type="Proteomes" id="UP001154420"/>
    </source>
</evidence>
<dbReference type="AlphaFoldDB" id="A0A9X5BKL7"/>
<evidence type="ECO:0000313" key="1">
    <source>
        <dbReference type="EMBL" id="NBJ95372.1"/>
    </source>
</evidence>
<dbReference type="Proteomes" id="UP001154420">
    <property type="component" value="Unassembled WGS sequence"/>
</dbReference>